<evidence type="ECO:0000256" key="4">
    <source>
        <dbReference type="ARBA" id="ARBA00023180"/>
    </source>
</evidence>
<dbReference type="PANTHER" id="PTHR22801:SF63">
    <property type="entry name" value="C-TYPE LECTIN DOMAIN-CONTAINING PROTEIN"/>
    <property type="match status" value="1"/>
</dbReference>
<proteinExistence type="predicted"/>
<keyword evidence="2" id="KW-0964">Secreted</keyword>
<evidence type="ECO:0000256" key="2">
    <source>
        <dbReference type="ARBA" id="ARBA00022525"/>
    </source>
</evidence>
<dbReference type="Pfam" id="PF00059">
    <property type="entry name" value="Lectin_C"/>
    <property type="match status" value="2"/>
</dbReference>
<dbReference type="Proteomes" id="UP000694865">
    <property type="component" value="Unplaced"/>
</dbReference>
<dbReference type="SUPFAM" id="SSF56436">
    <property type="entry name" value="C-type lectin-like"/>
    <property type="match status" value="2"/>
</dbReference>
<name>A0ABM0N1J8_SACKO</name>
<keyword evidence="4" id="KW-0325">Glycoprotein</keyword>
<accession>A0ABM0N1J8</accession>
<evidence type="ECO:0000256" key="3">
    <source>
        <dbReference type="ARBA" id="ARBA00022729"/>
    </source>
</evidence>
<organism evidence="6 7">
    <name type="scientific">Saccoglossus kowalevskii</name>
    <name type="common">Acorn worm</name>
    <dbReference type="NCBI Taxonomy" id="10224"/>
    <lineage>
        <taxon>Eukaryota</taxon>
        <taxon>Metazoa</taxon>
        <taxon>Hemichordata</taxon>
        <taxon>Enteropneusta</taxon>
        <taxon>Harrimaniidae</taxon>
        <taxon>Saccoglossus</taxon>
    </lineage>
</organism>
<dbReference type="InterPro" id="IPR025155">
    <property type="entry name" value="WxxW_domain"/>
</dbReference>
<dbReference type="PROSITE" id="PS50041">
    <property type="entry name" value="C_TYPE_LECTIN_2"/>
    <property type="match status" value="2"/>
</dbReference>
<dbReference type="InterPro" id="IPR001304">
    <property type="entry name" value="C-type_lectin-like"/>
</dbReference>
<dbReference type="InterPro" id="IPR050801">
    <property type="entry name" value="Ca-Dep_Lectins_ImmuneDev"/>
</dbReference>
<feature type="domain" description="C-type lectin" evidence="5">
    <location>
        <begin position="413"/>
        <end position="556"/>
    </location>
</feature>
<feature type="domain" description="C-type lectin" evidence="5">
    <location>
        <begin position="93"/>
        <end position="236"/>
    </location>
</feature>
<evidence type="ECO:0000313" key="7">
    <source>
        <dbReference type="RefSeq" id="XP_006826139.1"/>
    </source>
</evidence>
<protein>
    <submittedName>
        <fullName evidence="7">Uncharacterized protein LOC102801355</fullName>
    </submittedName>
</protein>
<dbReference type="GeneID" id="102801355"/>
<gene>
    <name evidence="7" type="primary">LOC102801355</name>
</gene>
<dbReference type="Pfam" id="PF13330">
    <property type="entry name" value="Mucin2_WxxW"/>
    <property type="match status" value="2"/>
</dbReference>
<dbReference type="Gene3D" id="3.10.100.10">
    <property type="entry name" value="Mannose-Binding Protein A, subunit A"/>
    <property type="match status" value="2"/>
</dbReference>
<dbReference type="RefSeq" id="XP_006826139.1">
    <property type="nucleotide sequence ID" value="XM_006826076.1"/>
</dbReference>
<reference evidence="7" key="1">
    <citation type="submission" date="2025-08" db="UniProtKB">
        <authorList>
            <consortium name="RefSeq"/>
        </authorList>
    </citation>
    <scope>IDENTIFICATION</scope>
    <source>
        <tissue evidence="7">Testes</tissue>
    </source>
</reference>
<dbReference type="PANTHER" id="PTHR22801">
    <property type="entry name" value="LITHOSTATHINE"/>
    <property type="match status" value="1"/>
</dbReference>
<sequence>MDDENGGLVDPAIVEFEYLPDLRSFYDFCETPSSIECRTVIEPFTLSYETGQTVHCDLPDGLICFHEDNVSPCMNYKIRLCCPLPLENNELCVGDNLYKMVWQGSLTWHDADTQCKDLFAPRGFVAGLANLESNSVRNSVRNFTKNVPGLSDPKGKGYWIGCHDEENEGIFVWLNGEKVNVPDSAWYSYPNNKYTGNCDAKDGDQDCCQLWKRPKNDPTFKMDDVCCTDKKAFICEVLSVVVIYIIAKRSPPRDNKDLQMNTLPGMSVMRPVFETSSCLVYTVEYPQHAPLIHTARYVLFHRYIELEVNTQTECGNWTQWMDDENGGLVDPQLGEFEYLPDLRSLYDFCETPSSIECRTVLEPYTLSYETGQTVHCDLPDGLICFHEDNVSPCMNYKIRLCCPLPLENDELCVGDNLYKMVWQGSLTWYDADIQCKNLFAPKGFVAGLANLESNEVRNSVRRFIKNVPGFSDPKGKGYWIGCHDEENEGIFVWLNGEKVNVPDSAWYSYPNNKYTGNCDAKDGDQDCCQLWERPKNDPSFKMDDSCCTDNKAFICEVPGYCARP</sequence>
<keyword evidence="6" id="KW-1185">Reference proteome</keyword>
<comment type="subcellular location">
    <subcellularLocation>
        <location evidence="1">Secreted</location>
    </subcellularLocation>
</comment>
<dbReference type="InterPro" id="IPR016187">
    <property type="entry name" value="CTDL_fold"/>
</dbReference>
<evidence type="ECO:0000256" key="1">
    <source>
        <dbReference type="ARBA" id="ARBA00004613"/>
    </source>
</evidence>
<dbReference type="SMART" id="SM00034">
    <property type="entry name" value="CLECT"/>
    <property type="match status" value="2"/>
</dbReference>
<evidence type="ECO:0000259" key="5">
    <source>
        <dbReference type="PROSITE" id="PS50041"/>
    </source>
</evidence>
<dbReference type="CDD" id="cd00037">
    <property type="entry name" value="CLECT"/>
    <property type="match status" value="2"/>
</dbReference>
<keyword evidence="3" id="KW-0732">Signal</keyword>
<dbReference type="InterPro" id="IPR016186">
    <property type="entry name" value="C-type_lectin-like/link_sf"/>
</dbReference>
<evidence type="ECO:0000313" key="6">
    <source>
        <dbReference type="Proteomes" id="UP000694865"/>
    </source>
</evidence>